<protein>
    <submittedName>
        <fullName evidence="2">DUF3667 domain-containing protein</fullName>
    </submittedName>
</protein>
<dbReference type="AlphaFoldDB" id="A0AAE3QHS5"/>
<sequence>MIHSEHAQTAVLKEVQPADCKNCGNPVTETFCGHCGQRQLQPRLTIKELLSLAYESLVDFDRGFLFTTTKMFTRPQGVIADYITGKRIIYTNPIKYLLLWLGISTFIGFSILDMDAFTQKITEQVQTQKPVFKNKKQQEKYQTANARVQQFQQFITQNPQFMYAILIPILALGSSVFFRKQRYTYAEHLLMNTYTMAQSALFSIPGYLLYRYFPTHFIIDSILSTSIAAIYYSVVGVLFFYRKSYFTAAVKSLMNYVIAYMLFFLLAGIVGFIYGALLMQ</sequence>
<dbReference type="InterPro" id="IPR022134">
    <property type="entry name" value="DUF3667"/>
</dbReference>
<comment type="caution">
    <text evidence="2">The sequence shown here is derived from an EMBL/GenBank/DDBJ whole genome shotgun (WGS) entry which is preliminary data.</text>
</comment>
<name>A0AAE3QHS5_9BACT</name>
<dbReference type="Proteomes" id="UP001241110">
    <property type="component" value="Unassembled WGS sequence"/>
</dbReference>
<evidence type="ECO:0000256" key="1">
    <source>
        <dbReference type="SAM" id="Phobius"/>
    </source>
</evidence>
<dbReference type="RefSeq" id="WP_313975943.1">
    <property type="nucleotide sequence ID" value="NZ_JASJOS010000002.1"/>
</dbReference>
<evidence type="ECO:0000313" key="3">
    <source>
        <dbReference type="Proteomes" id="UP001241110"/>
    </source>
</evidence>
<keyword evidence="1" id="KW-1133">Transmembrane helix</keyword>
<feature type="transmembrane region" description="Helical" evidence="1">
    <location>
        <begin position="161"/>
        <end position="178"/>
    </location>
</feature>
<feature type="transmembrane region" description="Helical" evidence="1">
    <location>
        <begin position="222"/>
        <end position="241"/>
    </location>
</feature>
<keyword evidence="1" id="KW-0812">Transmembrane</keyword>
<proteinExistence type="predicted"/>
<keyword evidence="1" id="KW-0472">Membrane</keyword>
<gene>
    <name evidence="2" type="ORF">QNI16_03840</name>
</gene>
<evidence type="ECO:0000313" key="2">
    <source>
        <dbReference type="EMBL" id="MDJ1479602.1"/>
    </source>
</evidence>
<organism evidence="2 3">
    <name type="scientific">Xanthocytophaga flava</name>
    <dbReference type="NCBI Taxonomy" id="3048013"/>
    <lineage>
        <taxon>Bacteria</taxon>
        <taxon>Pseudomonadati</taxon>
        <taxon>Bacteroidota</taxon>
        <taxon>Cytophagia</taxon>
        <taxon>Cytophagales</taxon>
        <taxon>Rhodocytophagaceae</taxon>
        <taxon>Xanthocytophaga</taxon>
    </lineage>
</organism>
<accession>A0AAE3QHS5</accession>
<feature type="transmembrane region" description="Helical" evidence="1">
    <location>
        <begin position="96"/>
        <end position="112"/>
    </location>
</feature>
<dbReference type="Pfam" id="PF12412">
    <property type="entry name" value="DUF3667"/>
    <property type="match status" value="1"/>
</dbReference>
<feature type="transmembrane region" description="Helical" evidence="1">
    <location>
        <begin position="253"/>
        <end position="277"/>
    </location>
</feature>
<dbReference type="EMBL" id="JASJOS010000002">
    <property type="protein sequence ID" value="MDJ1479602.1"/>
    <property type="molecule type" value="Genomic_DNA"/>
</dbReference>
<reference evidence="2" key="1">
    <citation type="submission" date="2023-05" db="EMBL/GenBank/DDBJ databases">
        <authorList>
            <person name="Zhang X."/>
        </authorList>
    </citation>
    <scope>NUCLEOTIDE SEQUENCE</scope>
    <source>
        <strain evidence="2">YF14B1</strain>
    </source>
</reference>
<feature type="transmembrane region" description="Helical" evidence="1">
    <location>
        <begin position="190"/>
        <end position="210"/>
    </location>
</feature>